<dbReference type="GO" id="GO:0043565">
    <property type="term" value="F:sequence-specific DNA binding"/>
    <property type="evidence" value="ECO:0007669"/>
    <property type="project" value="InterPro"/>
</dbReference>
<evidence type="ECO:0000256" key="1">
    <source>
        <dbReference type="ARBA" id="ARBA00023015"/>
    </source>
</evidence>
<protein>
    <submittedName>
        <fullName evidence="5">Bifunctional transcriptional activator/DNA repair enzyme AdaA</fullName>
        <ecNumber evidence="5">2.1.1.-</ecNumber>
    </submittedName>
</protein>
<keyword evidence="1" id="KW-0805">Transcription regulation</keyword>
<dbReference type="KEGG" id="mgot:MgSA37_04396"/>
<dbReference type="InterPro" id="IPR020449">
    <property type="entry name" value="Tscrpt_reg_AraC-type_HTH"/>
</dbReference>
<dbReference type="AlphaFoldDB" id="A0A0X8XA95"/>
<dbReference type="PANTHER" id="PTHR43280">
    <property type="entry name" value="ARAC-FAMILY TRANSCRIPTIONAL REGULATOR"/>
    <property type="match status" value="1"/>
</dbReference>
<dbReference type="InterPro" id="IPR018060">
    <property type="entry name" value="HTH_AraC"/>
</dbReference>
<proteinExistence type="predicted"/>
<dbReference type="GO" id="GO:0032259">
    <property type="term" value="P:methylation"/>
    <property type="evidence" value="ECO:0007669"/>
    <property type="project" value="UniProtKB-KW"/>
</dbReference>
<evidence type="ECO:0000256" key="3">
    <source>
        <dbReference type="ARBA" id="ARBA00023163"/>
    </source>
</evidence>
<keyword evidence="5" id="KW-0489">Methyltransferase</keyword>
<accession>A0A0X8XA95</accession>
<dbReference type="SUPFAM" id="SSF46689">
    <property type="entry name" value="Homeodomain-like"/>
    <property type="match status" value="2"/>
</dbReference>
<keyword evidence="6" id="KW-1185">Reference proteome</keyword>
<gene>
    <name evidence="5" type="primary">adaA_3</name>
    <name evidence="5" type="ORF">MgSA37_04396</name>
</gene>
<dbReference type="InterPro" id="IPR018062">
    <property type="entry name" value="HTH_AraC-typ_CS"/>
</dbReference>
<keyword evidence="3" id="KW-0804">Transcription</keyword>
<feature type="domain" description="HTH araC/xylS-type" evidence="4">
    <location>
        <begin position="22"/>
        <end position="119"/>
    </location>
</feature>
<sequence length="146" mass="17160">MLIKHRMTRKAFPKIYLYRRIVYAKLFIDNHYDEKIDLDNIADAAFFSRFHFIRLFHAVYKKTPHQHLSFVRIEKAKLLLTSGLSVSQVCYAVGFESASSFAGLFKRLTGQNPSVYQKDQHKRLTDIAKTPLKYIPNCFAEKKGWR</sequence>
<name>A0A0X8XA95_9SPHI</name>
<dbReference type="EC" id="2.1.1.-" evidence="5"/>
<evidence type="ECO:0000313" key="6">
    <source>
        <dbReference type="Proteomes" id="UP000218263"/>
    </source>
</evidence>
<organism evidence="5 6">
    <name type="scientific">Mucilaginibacter gotjawali</name>
    <dbReference type="NCBI Taxonomy" id="1550579"/>
    <lineage>
        <taxon>Bacteria</taxon>
        <taxon>Pseudomonadati</taxon>
        <taxon>Bacteroidota</taxon>
        <taxon>Sphingobacteriia</taxon>
        <taxon>Sphingobacteriales</taxon>
        <taxon>Sphingobacteriaceae</taxon>
        <taxon>Mucilaginibacter</taxon>
    </lineage>
</organism>
<evidence type="ECO:0000256" key="2">
    <source>
        <dbReference type="ARBA" id="ARBA00023125"/>
    </source>
</evidence>
<dbReference type="EMBL" id="AP017313">
    <property type="protein sequence ID" value="BAU56199.1"/>
    <property type="molecule type" value="Genomic_DNA"/>
</dbReference>
<evidence type="ECO:0000259" key="4">
    <source>
        <dbReference type="PROSITE" id="PS01124"/>
    </source>
</evidence>
<dbReference type="PANTHER" id="PTHR43280:SF2">
    <property type="entry name" value="HTH-TYPE TRANSCRIPTIONAL REGULATOR EXSA"/>
    <property type="match status" value="1"/>
</dbReference>
<dbReference type="PROSITE" id="PS00041">
    <property type="entry name" value="HTH_ARAC_FAMILY_1"/>
    <property type="match status" value="1"/>
</dbReference>
<dbReference type="GO" id="GO:0008168">
    <property type="term" value="F:methyltransferase activity"/>
    <property type="evidence" value="ECO:0007669"/>
    <property type="project" value="UniProtKB-KW"/>
</dbReference>
<dbReference type="Proteomes" id="UP000218263">
    <property type="component" value="Chromosome"/>
</dbReference>
<dbReference type="PROSITE" id="PS01124">
    <property type="entry name" value="HTH_ARAC_FAMILY_2"/>
    <property type="match status" value="1"/>
</dbReference>
<dbReference type="InterPro" id="IPR009057">
    <property type="entry name" value="Homeodomain-like_sf"/>
</dbReference>
<dbReference type="GO" id="GO:0003700">
    <property type="term" value="F:DNA-binding transcription factor activity"/>
    <property type="evidence" value="ECO:0007669"/>
    <property type="project" value="InterPro"/>
</dbReference>
<dbReference type="Gene3D" id="1.10.10.60">
    <property type="entry name" value="Homeodomain-like"/>
    <property type="match status" value="2"/>
</dbReference>
<evidence type="ECO:0000313" key="5">
    <source>
        <dbReference type="EMBL" id="BAU56199.1"/>
    </source>
</evidence>
<dbReference type="SMART" id="SM00342">
    <property type="entry name" value="HTH_ARAC"/>
    <property type="match status" value="1"/>
</dbReference>
<reference evidence="5 6" key="1">
    <citation type="submission" date="2015-12" db="EMBL/GenBank/DDBJ databases">
        <title>Genome sequence of Mucilaginibacter gotjawali.</title>
        <authorList>
            <person name="Lee J.S."/>
            <person name="Lee K.C."/>
            <person name="Kim K.K."/>
            <person name="Lee B.W."/>
        </authorList>
    </citation>
    <scope>NUCLEOTIDE SEQUENCE [LARGE SCALE GENOMIC DNA]</scope>
    <source>
        <strain evidence="5 6">SA3-7</strain>
    </source>
</reference>
<dbReference type="PRINTS" id="PR00032">
    <property type="entry name" value="HTHARAC"/>
</dbReference>
<dbReference type="Pfam" id="PF12833">
    <property type="entry name" value="HTH_18"/>
    <property type="match status" value="1"/>
</dbReference>
<keyword evidence="5" id="KW-0808">Transferase</keyword>
<keyword evidence="2" id="KW-0238">DNA-binding</keyword>